<proteinExistence type="predicted"/>
<dbReference type="AlphaFoldDB" id="X1IK15"/>
<reference evidence="1" key="1">
    <citation type="journal article" date="2014" name="Front. Microbiol.">
        <title>High frequency of phylogenetically diverse reductive dehalogenase-homologous genes in deep subseafloor sedimentary metagenomes.</title>
        <authorList>
            <person name="Kawai M."/>
            <person name="Futagami T."/>
            <person name="Toyoda A."/>
            <person name="Takaki Y."/>
            <person name="Nishi S."/>
            <person name="Hori S."/>
            <person name="Arai W."/>
            <person name="Tsubouchi T."/>
            <person name="Morono Y."/>
            <person name="Uchiyama I."/>
            <person name="Ito T."/>
            <person name="Fujiyama A."/>
            <person name="Inagaki F."/>
            <person name="Takami H."/>
        </authorList>
    </citation>
    <scope>NUCLEOTIDE SEQUENCE</scope>
    <source>
        <strain evidence="1">Expedition CK06-06</strain>
    </source>
</reference>
<evidence type="ECO:0000313" key="1">
    <source>
        <dbReference type="EMBL" id="GAH57918.1"/>
    </source>
</evidence>
<feature type="non-terminal residue" evidence="1">
    <location>
        <position position="1"/>
    </location>
</feature>
<dbReference type="EMBL" id="BARU01018560">
    <property type="protein sequence ID" value="GAH57918.1"/>
    <property type="molecule type" value="Genomic_DNA"/>
</dbReference>
<organism evidence="1">
    <name type="scientific">marine sediment metagenome</name>
    <dbReference type="NCBI Taxonomy" id="412755"/>
    <lineage>
        <taxon>unclassified sequences</taxon>
        <taxon>metagenomes</taxon>
        <taxon>ecological metagenomes</taxon>
    </lineage>
</organism>
<protein>
    <submittedName>
        <fullName evidence="1">Uncharacterized protein</fullName>
    </submittedName>
</protein>
<sequence>LRRGLEKGARAYGEANSWASVAKKHADLYVQAISLS</sequence>
<gene>
    <name evidence="1" type="ORF">S03H2_30666</name>
</gene>
<accession>X1IK15</accession>
<name>X1IK15_9ZZZZ</name>
<comment type="caution">
    <text evidence="1">The sequence shown here is derived from an EMBL/GenBank/DDBJ whole genome shotgun (WGS) entry which is preliminary data.</text>
</comment>